<comment type="caution">
    <text evidence="2">The sequence shown here is derived from an EMBL/GenBank/DDBJ whole genome shotgun (WGS) entry which is preliminary data.</text>
</comment>
<dbReference type="InterPro" id="IPR006059">
    <property type="entry name" value="SBP"/>
</dbReference>
<dbReference type="PANTHER" id="PTHR43649">
    <property type="entry name" value="ARABINOSE-BINDING PROTEIN-RELATED"/>
    <property type="match status" value="1"/>
</dbReference>
<gene>
    <name evidence="2" type="ORF">AN217_12480</name>
</gene>
<protein>
    <submittedName>
        <fullName evidence="2">ABC transporter substrate-binding protein</fullName>
    </submittedName>
</protein>
<dbReference type="SUPFAM" id="SSF53850">
    <property type="entry name" value="Periplasmic binding protein-like II"/>
    <property type="match status" value="1"/>
</dbReference>
<evidence type="ECO:0000313" key="3">
    <source>
        <dbReference type="Proteomes" id="UP000175829"/>
    </source>
</evidence>
<dbReference type="EMBL" id="LJGV01000022">
    <property type="protein sequence ID" value="OEU98494.1"/>
    <property type="molecule type" value="Genomic_DNA"/>
</dbReference>
<sequence length="467" mass="50289">MGVVARRTALTAAVLGAGSAALAGCGSPLDPRGGEGGDGAIALSVATNAVAGGKNADEAEWIERWVIPRFVAQQRAEGVDVRVEFQPSGVDDEQYKTKLALDLKAQAGPDVMALDGIWLGEFAQAEYIRPLREVAGSGVTDWSGWRQISPKVRSLARFEGQLYGIPAGTDARVLYFHKPLFRRAGLPADWQPASWQDILDAARTLKRLDGVTPLQINAGTAMGEATTMQGLLPLLTGAGGRIAEGDRWYGDTPELRAVLGFYRDVYRHGLGDPRLQQEAKGRDKSFEQFAEGRLGILAEGDYFWRDVISPGTGTAPMKRRDNDVGYALVPARARHEGIGGRDHVSLSGGAVHVLNPNTRHPRQAFALLTALHSARALRARLGDAAMITERDDVNDVVLKKDPMLRFCAEKALPVTSFRPPLAAYTAVSLALQEATARVVAGQEPDHVAHAYRKDLEEVLGGSDHIIG</sequence>
<feature type="signal peptide" evidence="1">
    <location>
        <begin position="1"/>
        <end position="23"/>
    </location>
</feature>
<dbReference type="PATRIC" id="fig|943816.4.peg.1925"/>
<dbReference type="PANTHER" id="PTHR43649:SF14">
    <property type="entry name" value="BLR3389 PROTEIN"/>
    <property type="match status" value="1"/>
</dbReference>
<proteinExistence type="predicted"/>
<dbReference type="PROSITE" id="PS51257">
    <property type="entry name" value="PROKAR_LIPOPROTEIN"/>
    <property type="match status" value="1"/>
</dbReference>
<reference evidence="2 3" key="1">
    <citation type="journal article" date="2016" name="Front. Microbiol.">
        <title>Comparative Genomics Analysis of Streptomyces Species Reveals Their Adaptation to the Marine Environment and Their Diversity at the Genomic Level.</title>
        <authorList>
            <person name="Tian X."/>
            <person name="Zhang Z."/>
            <person name="Yang T."/>
            <person name="Chen M."/>
            <person name="Li J."/>
            <person name="Chen F."/>
            <person name="Yang J."/>
            <person name="Li W."/>
            <person name="Zhang B."/>
            <person name="Zhang Z."/>
            <person name="Wu J."/>
            <person name="Zhang C."/>
            <person name="Long L."/>
            <person name="Xiao J."/>
        </authorList>
    </citation>
    <scope>NUCLEOTIDE SEQUENCE [LARGE SCALE GENOMIC DNA]</scope>
    <source>
        <strain evidence="2 3">SCSIO M10379</strain>
    </source>
</reference>
<dbReference type="Pfam" id="PF01547">
    <property type="entry name" value="SBP_bac_1"/>
    <property type="match status" value="1"/>
</dbReference>
<dbReference type="PROSITE" id="PS51318">
    <property type="entry name" value="TAT"/>
    <property type="match status" value="1"/>
</dbReference>
<evidence type="ECO:0000313" key="2">
    <source>
        <dbReference type="EMBL" id="OEU98494.1"/>
    </source>
</evidence>
<dbReference type="RefSeq" id="WP_019355388.1">
    <property type="nucleotide sequence ID" value="NZ_LJGV01000022.1"/>
</dbReference>
<organism evidence="2 3">
    <name type="scientific">Streptomyces qinglanensis</name>
    <dbReference type="NCBI Taxonomy" id="943816"/>
    <lineage>
        <taxon>Bacteria</taxon>
        <taxon>Bacillati</taxon>
        <taxon>Actinomycetota</taxon>
        <taxon>Actinomycetes</taxon>
        <taxon>Kitasatosporales</taxon>
        <taxon>Streptomycetaceae</taxon>
        <taxon>Streptomyces</taxon>
    </lineage>
</organism>
<accession>A0A1E7K3J5</accession>
<dbReference type="InterPro" id="IPR050490">
    <property type="entry name" value="Bact_solute-bd_prot1"/>
</dbReference>
<dbReference type="AlphaFoldDB" id="A0A1E7K3J5"/>
<dbReference type="Gene3D" id="3.40.190.10">
    <property type="entry name" value="Periplasmic binding protein-like II"/>
    <property type="match status" value="2"/>
</dbReference>
<name>A0A1E7K3J5_9ACTN</name>
<keyword evidence="1" id="KW-0732">Signal</keyword>
<dbReference type="InterPro" id="IPR006311">
    <property type="entry name" value="TAT_signal"/>
</dbReference>
<dbReference type="Proteomes" id="UP000175829">
    <property type="component" value="Unassembled WGS sequence"/>
</dbReference>
<evidence type="ECO:0000256" key="1">
    <source>
        <dbReference type="SAM" id="SignalP"/>
    </source>
</evidence>
<feature type="chain" id="PRO_5009196168" evidence="1">
    <location>
        <begin position="24"/>
        <end position="467"/>
    </location>
</feature>